<accession>A0A3B1BQ18</accession>
<gene>
    <name evidence="1" type="ORF">MNBD_NITROSPINAE01-1327</name>
</gene>
<name>A0A3B1BQ18_9ZZZZ</name>
<organism evidence="1">
    <name type="scientific">hydrothermal vent metagenome</name>
    <dbReference type="NCBI Taxonomy" id="652676"/>
    <lineage>
        <taxon>unclassified sequences</taxon>
        <taxon>metagenomes</taxon>
        <taxon>ecological metagenomes</taxon>
    </lineage>
</organism>
<sequence length="420" mass="46073">MRRFIAIAVFILIAPICQPFGFAFSEPANNNAQVIGAINIPAKGLTLLSPGDMVTMDIDPNLIAKGDMLNIYEKTDEGLHPAGEVVITSGSGEPVSGRLLTAGREFSGKALVGFYLDPNMQMNWAVPFIKTVTDTFLGNPGLERINVAVIDVINEFGNRTLAGAKLGKEIRSYICARQQFYCANKNVVEKILWRNNAQTSRGINRNVKRALKKELGVDLIITGHLRGLKGKTLDVALLATPVSGASEKLPVWTRFSFSYSERGITKETLHAITAVFNEPQKSRFTARLVNVKKIEGMTAEYVAYRDFKELVERESAGMVVAGEFFLSIDGTSHALSADGLFFDGPVHAGMHQINIGYYPVIIKNGVRIVQKKTPVERSFKIVTSEGENFNLDIMGQIKEGYAVLAGDTYVLKKPDAPDVR</sequence>
<reference evidence="1" key="1">
    <citation type="submission" date="2018-06" db="EMBL/GenBank/DDBJ databases">
        <authorList>
            <person name="Zhirakovskaya E."/>
        </authorList>
    </citation>
    <scope>NUCLEOTIDE SEQUENCE</scope>
</reference>
<dbReference type="AlphaFoldDB" id="A0A3B1BQ18"/>
<dbReference type="EMBL" id="UOGC01000035">
    <property type="protein sequence ID" value="VAX16651.1"/>
    <property type="molecule type" value="Genomic_DNA"/>
</dbReference>
<protein>
    <submittedName>
        <fullName evidence="1">Uncharacterized protein</fullName>
    </submittedName>
</protein>
<evidence type="ECO:0000313" key="1">
    <source>
        <dbReference type="EMBL" id="VAX16651.1"/>
    </source>
</evidence>
<proteinExistence type="predicted"/>